<feature type="transmembrane region" description="Helical" evidence="1">
    <location>
        <begin position="96"/>
        <end position="112"/>
    </location>
</feature>
<keyword evidence="1" id="KW-0472">Membrane</keyword>
<feature type="transmembrane region" description="Helical" evidence="1">
    <location>
        <begin position="25"/>
        <end position="50"/>
    </location>
</feature>
<dbReference type="Proteomes" id="UP000324233">
    <property type="component" value="Chromosome"/>
</dbReference>
<organism evidence="2 3">
    <name type="scientific">Aquisphaera giovannonii</name>
    <dbReference type="NCBI Taxonomy" id="406548"/>
    <lineage>
        <taxon>Bacteria</taxon>
        <taxon>Pseudomonadati</taxon>
        <taxon>Planctomycetota</taxon>
        <taxon>Planctomycetia</taxon>
        <taxon>Isosphaerales</taxon>
        <taxon>Isosphaeraceae</taxon>
        <taxon>Aquisphaera</taxon>
    </lineage>
</organism>
<accession>A0A5B9W2W7</accession>
<dbReference type="RefSeq" id="WP_148594240.1">
    <property type="nucleotide sequence ID" value="NZ_CP042997.1"/>
</dbReference>
<name>A0A5B9W2W7_9BACT</name>
<proteinExistence type="predicted"/>
<sequence>MRGLAYDAMEEASPDDRPRRRWPRALAAVVVLAALSPLMLEGMSLCLGGWREVFGVSTSVSTPILDSVRDEVDDLRVQFRVQVEPWFQRVPWDPKMVLPAAAVVMAGSMLLLRR</sequence>
<evidence type="ECO:0000313" key="3">
    <source>
        <dbReference type="Proteomes" id="UP000324233"/>
    </source>
</evidence>
<keyword evidence="1" id="KW-1133">Transmembrane helix</keyword>
<evidence type="ECO:0000313" key="2">
    <source>
        <dbReference type="EMBL" id="QEH34300.1"/>
    </source>
</evidence>
<keyword evidence="3" id="KW-1185">Reference proteome</keyword>
<dbReference type="AlphaFoldDB" id="A0A5B9W2W7"/>
<dbReference type="EMBL" id="CP042997">
    <property type="protein sequence ID" value="QEH34300.1"/>
    <property type="molecule type" value="Genomic_DNA"/>
</dbReference>
<reference evidence="2 3" key="1">
    <citation type="submission" date="2019-08" db="EMBL/GenBank/DDBJ databases">
        <title>Deep-cultivation of Planctomycetes and their phenomic and genomic characterization uncovers novel biology.</title>
        <authorList>
            <person name="Wiegand S."/>
            <person name="Jogler M."/>
            <person name="Boedeker C."/>
            <person name="Pinto D."/>
            <person name="Vollmers J."/>
            <person name="Rivas-Marin E."/>
            <person name="Kohn T."/>
            <person name="Peeters S.H."/>
            <person name="Heuer A."/>
            <person name="Rast P."/>
            <person name="Oberbeckmann S."/>
            <person name="Bunk B."/>
            <person name="Jeske O."/>
            <person name="Meyerdierks A."/>
            <person name="Storesund J.E."/>
            <person name="Kallscheuer N."/>
            <person name="Luecker S."/>
            <person name="Lage O.M."/>
            <person name="Pohl T."/>
            <person name="Merkel B.J."/>
            <person name="Hornburger P."/>
            <person name="Mueller R.-W."/>
            <person name="Bruemmer F."/>
            <person name="Labrenz M."/>
            <person name="Spormann A.M."/>
            <person name="Op den Camp H."/>
            <person name="Overmann J."/>
            <person name="Amann R."/>
            <person name="Jetten M.S.M."/>
            <person name="Mascher T."/>
            <person name="Medema M.H."/>
            <person name="Devos D.P."/>
            <person name="Kaster A.-K."/>
            <person name="Ovreas L."/>
            <person name="Rohde M."/>
            <person name="Galperin M.Y."/>
            <person name="Jogler C."/>
        </authorList>
    </citation>
    <scope>NUCLEOTIDE SEQUENCE [LARGE SCALE GENOMIC DNA]</scope>
    <source>
        <strain evidence="2 3">OJF2</strain>
    </source>
</reference>
<protein>
    <submittedName>
        <fullName evidence="2">Uncharacterized protein</fullName>
    </submittedName>
</protein>
<gene>
    <name evidence="2" type="ORF">OJF2_28360</name>
</gene>
<dbReference type="KEGG" id="agv:OJF2_28360"/>
<keyword evidence="1" id="KW-0812">Transmembrane</keyword>
<evidence type="ECO:0000256" key="1">
    <source>
        <dbReference type="SAM" id="Phobius"/>
    </source>
</evidence>
<dbReference type="OrthoDB" id="9978098at2"/>